<dbReference type="RefSeq" id="WP_231917579.1">
    <property type="nucleotide sequence ID" value="NZ_LT629692.1"/>
</dbReference>
<dbReference type="EMBL" id="LT629692">
    <property type="protein sequence ID" value="SDH00123.1"/>
    <property type="molecule type" value="Genomic_DNA"/>
</dbReference>
<dbReference type="InterPro" id="IPR007318">
    <property type="entry name" value="Phopholipid_MeTrfase"/>
</dbReference>
<dbReference type="GO" id="GO:0032259">
    <property type="term" value="P:methylation"/>
    <property type="evidence" value="ECO:0007669"/>
    <property type="project" value="UniProtKB-KW"/>
</dbReference>
<keyword evidence="7" id="KW-1185">Reference proteome</keyword>
<dbReference type="PANTHER" id="PTHR12714">
    <property type="entry name" value="PROTEIN-S ISOPRENYLCYSTEINE O-METHYLTRANSFERASE"/>
    <property type="match status" value="1"/>
</dbReference>
<dbReference type="GO" id="GO:0012505">
    <property type="term" value="C:endomembrane system"/>
    <property type="evidence" value="ECO:0007669"/>
    <property type="project" value="UniProtKB-SubCell"/>
</dbReference>
<reference evidence="6 7" key="1">
    <citation type="submission" date="2016-10" db="EMBL/GenBank/DDBJ databases">
        <authorList>
            <person name="de Groot N.N."/>
        </authorList>
    </citation>
    <scope>NUCLEOTIDE SEQUENCE [LARGE SCALE GENOMIC DNA]</scope>
    <source>
        <strain evidence="6 7">DSM 23142</strain>
    </source>
</reference>
<proteinExistence type="predicted"/>
<evidence type="ECO:0000256" key="4">
    <source>
        <dbReference type="ARBA" id="ARBA00023136"/>
    </source>
</evidence>
<keyword evidence="2 5" id="KW-0812">Transmembrane</keyword>
<evidence type="ECO:0000256" key="3">
    <source>
        <dbReference type="ARBA" id="ARBA00022989"/>
    </source>
</evidence>
<accession>A0A1G7YU98</accession>
<feature type="transmembrane region" description="Helical" evidence="5">
    <location>
        <begin position="98"/>
        <end position="118"/>
    </location>
</feature>
<feature type="transmembrane region" description="Helical" evidence="5">
    <location>
        <begin position="12"/>
        <end position="34"/>
    </location>
</feature>
<feature type="transmembrane region" description="Helical" evidence="5">
    <location>
        <begin position="146"/>
        <end position="174"/>
    </location>
</feature>
<keyword evidence="6" id="KW-0808">Transferase</keyword>
<dbReference type="PANTHER" id="PTHR12714:SF24">
    <property type="entry name" value="SLR1182 PROTEIN"/>
    <property type="match status" value="1"/>
</dbReference>
<feature type="transmembrane region" description="Helical" evidence="5">
    <location>
        <begin position="244"/>
        <end position="266"/>
    </location>
</feature>
<protein>
    <submittedName>
        <fullName evidence="6">Protein-S-isoprenylcysteine O-methyltransferase Ste14</fullName>
    </submittedName>
</protein>
<feature type="transmembrane region" description="Helical" evidence="5">
    <location>
        <begin position="186"/>
        <end position="205"/>
    </location>
</feature>
<name>A0A1G7YU98_9MICO</name>
<keyword evidence="4 5" id="KW-0472">Membrane</keyword>
<feature type="transmembrane region" description="Helical" evidence="5">
    <location>
        <begin position="72"/>
        <end position="92"/>
    </location>
</feature>
<comment type="subcellular location">
    <subcellularLocation>
        <location evidence="1">Endomembrane system</location>
        <topology evidence="1">Multi-pass membrane protein</topology>
    </subcellularLocation>
</comment>
<dbReference type="AlphaFoldDB" id="A0A1G7YU98"/>
<evidence type="ECO:0000313" key="6">
    <source>
        <dbReference type="EMBL" id="SDH00123.1"/>
    </source>
</evidence>
<evidence type="ECO:0000256" key="2">
    <source>
        <dbReference type="ARBA" id="ARBA00022692"/>
    </source>
</evidence>
<dbReference type="Pfam" id="PF04191">
    <property type="entry name" value="PEMT"/>
    <property type="match status" value="1"/>
</dbReference>
<keyword evidence="3 5" id="KW-1133">Transmembrane helix</keyword>
<dbReference type="GO" id="GO:0008168">
    <property type="term" value="F:methyltransferase activity"/>
    <property type="evidence" value="ECO:0007669"/>
    <property type="project" value="UniProtKB-KW"/>
</dbReference>
<sequence>MSLPSPANLARLYFTAQAVAGAAWWVCVLTMPLVRTATLGSLHPGLVALLDIPLFVVASALAAVLPGRAVRIPSAIATVWTVLVTGLLAIYATVTGEAGWGVVLMAGASAGSVMALSLSTLGRIPTEWIIAGPFAFRVARSHRSPAAHLAVTLVQITVFWGIFLGVIPVILAMLEQRWGLAVTLPIAVPVTGAVLFVLASIPGLWSAVTFNLRGDGTPLPSAMPSRLVIAGPYRFIRNPMAVSGILQGVAVGLMLSSWLVVVYAIIGSLVWNYAVRPWEEADLLARFGDDYRRYRDRVRCWVPRLDAGRGPL</sequence>
<dbReference type="Proteomes" id="UP000199009">
    <property type="component" value="Chromosome I"/>
</dbReference>
<evidence type="ECO:0000256" key="5">
    <source>
        <dbReference type="SAM" id="Phobius"/>
    </source>
</evidence>
<evidence type="ECO:0000313" key="7">
    <source>
        <dbReference type="Proteomes" id="UP000199009"/>
    </source>
</evidence>
<feature type="transmembrane region" description="Helical" evidence="5">
    <location>
        <begin position="46"/>
        <end position="65"/>
    </location>
</feature>
<organism evidence="6 7">
    <name type="scientific">Microbacterium pygmaeum</name>
    <dbReference type="NCBI Taxonomy" id="370764"/>
    <lineage>
        <taxon>Bacteria</taxon>
        <taxon>Bacillati</taxon>
        <taxon>Actinomycetota</taxon>
        <taxon>Actinomycetes</taxon>
        <taxon>Micrococcales</taxon>
        <taxon>Microbacteriaceae</taxon>
        <taxon>Microbacterium</taxon>
    </lineage>
</organism>
<gene>
    <name evidence="6" type="ORF">SAMN04489810_1858</name>
</gene>
<dbReference type="Gene3D" id="1.20.120.1630">
    <property type="match status" value="1"/>
</dbReference>
<evidence type="ECO:0000256" key="1">
    <source>
        <dbReference type="ARBA" id="ARBA00004127"/>
    </source>
</evidence>
<keyword evidence="6" id="KW-0489">Methyltransferase</keyword>
<dbReference type="STRING" id="370764.SAMN04489810_1858"/>